<accession>A0A255XKF6</accession>
<gene>
    <name evidence="4" type="ORF">CHR90_16095</name>
</gene>
<evidence type="ECO:0000256" key="1">
    <source>
        <dbReference type="ARBA" id="ARBA00022490"/>
    </source>
</evidence>
<dbReference type="EMBL" id="NOXS01000034">
    <property type="protein sequence ID" value="OYQ17466.1"/>
    <property type="molecule type" value="Genomic_DNA"/>
</dbReference>
<organism evidence="4 5">
    <name type="scientific">Elstera cyanobacteriorum</name>
    <dbReference type="NCBI Taxonomy" id="2022747"/>
    <lineage>
        <taxon>Bacteria</taxon>
        <taxon>Pseudomonadati</taxon>
        <taxon>Pseudomonadota</taxon>
        <taxon>Alphaproteobacteria</taxon>
        <taxon>Rhodospirillales</taxon>
        <taxon>Rhodospirillaceae</taxon>
        <taxon>Elstera</taxon>
    </lineage>
</organism>
<dbReference type="Gene3D" id="3.40.1410.10">
    <property type="entry name" value="Chorismate lyase-like"/>
    <property type="match status" value="1"/>
</dbReference>
<protein>
    <recommendedName>
        <fullName evidence="6">Chorismate pyruvate-lyase</fullName>
    </recommendedName>
</protein>
<reference evidence="4 5" key="1">
    <citation type="submission" date="2017-07" db="EMBL/GenBank/DDBJ databases">
        <title>Elstera cyanobacteriorum sp. nov., a novel bacterium isolated from cyanobacterial aggregates in a eutrophic lake.</title>
        <authorList>
            <person name="Cai H."/>
        </authorList>
    </citation>
    <scope>NUCLEOTIDE SEQUENCE [LARGE SCALE GENOMIC DNA]</scope>
    <source>
        <strain evidence="4 5">TH019</strain>
    </source>
</reference>
<evidence type="ECO:0000313" key="4">
    <source>
        <dbReference type="EMBL" id="OYQ17466.1"/>
    </source>
</evidence>
<comment type="caution">
    <text evidence="4">The sequence shown here is derived from an EMBL/GenBank/DDBJ whole genome shotgun (WGS) entry which is preliminary data.</text>
</comment>
<dbReference type="PANTHER" id="PTHR38683:SF1">
    <property type="entry name" value="CHORISMATE PYRUVATE-LYASE"/>
    <property type="match status" value="1"/>
</dbReference>
<proteinExistence type="predicted"/>
<evidence type="ECO:0000256" key="2">
    <source>
        <dbReference type="ARBA" id="ARBA00022688"/>
    </source>
</evidence>
<dbReference type="SUPFAM" id="SSF64288">
    <property type="entry name" value="Chorismate lyase-like"/>
    <property type="match status" value="1"/>
</dbReference>
<dbReference type="RefSeq" id="WP_094410124.1">
    <property type="nucleotide sequence ID" value="NZ_BMJZ01000005.1"/>
</dbReference>
<keyword evidence="2" id="KW-0831">Ubiquinone biosynthesis</keyword>
<dbReference type="OrthoDB" id="7862089at2"/>
<evidence type="ECO:0000313" key="5">
    <source>
        <dbReference type="Proteomes" id="UP000216361"/>
    </source>
</evidence>
<dbReference type="InterPro" id="IPR028978">
    <property type="entry name" value="Chorismate_lyase_/UTRA_dom_sf"/>
</dbReference>
<dbReference type="PANTHER" id="PTHR38683">
    <property type="entry name" value="CHORISMATE PYRUVATE-LYASE"/>
    <property type="match status" value="1"/>
</dbReference>
<sequence>MPWSLSLPSDASPLTVRWLTATGALTAHLETLGRVRLQVLRETLGPAAPDETAGPAAAAPGRYFIREVLMAIDGTPAVAARSLVPDGDGGPWAAVKTLRTTPLAKILYTPETTRTPFAFAALEATMALRGVTRPFIDGEHALLARRSVFTRAGVPILVSEAFLPGFWAIAA</sequence>
<dbReference type="AlphaFoldDB" id="A0A255XKF6"/>
<dbReference type="Proteomes" id="UP000216361">
    <property type="component" value="Unassembled WGS sequence"/>
</dbReference>
<keyword evidence="1" id="KW-0963">Cytoplasm</keyword>
<keyword evidence="5" id="KW-1185">Reference proteome</keyword>
<dbReference type="InterPro" id="IPR007440">
    <property type="entry name" value="Chorismate--pyruvate_lyase"/>
</dbReference>
<name>A0A255XKF6_9PROT</name>
<dbReference type="GO" id="GO:0006744">
    <property type="term" value="P:ubiquinone biosynthetic process"/>
    <property type="evidence" value="ECO:0007669"/>
    <property type="project" value="UniProtKB-KW"/>
</dbReference>
<evidence type="ECO:0008006" key="6">
    <source>
        <dbReference type="Google" id="ProtNLM"/>
    </source>
</evidence>
<keyword evidence="3" id="KW-0456">Lyase</keyword>
<evidence type="ECO:0000256" key="3">
    <source>
        <dbReference type="ARBA" id="ARBA00023239"/>
    </source>
</evidence>
<dbReference type="Pfam" id="PF04345">
    <property type="entry name" value="Chor_lyase"/>
    <property type="match status" value="1"/>
</dbReference>
<dbReference type="GO" id="GO:0005829">
    <property type="term" value="C:cytosol"/>
    <property type="evidence" value="ECO:0007669"/>
    <property type="project" value="TreeGrafter"/>
</dbReference>
<dbReference type="GO" id="GO:0008813">
    <property type="term" value="F:chorismate lyase activity"/>
    <property type="evidence" value="ECO:0007669"/>
    <property type="project" value="InterPro"/>
</dbReference>